<dbReference type="AlphaFoldDB" id="A0A4V3G839"/>
<dbReference type="GO" id="GO:0005737">
    <property type="term" value="C:cytoplasm"/>
    <property type="evidence" value="ECO:0007669"/>
    <property type="project" value="TreeGrafter"/>
</dbReference>
<organism evidence="4 5">
    <name type="scientific">Kribbella kalugense</name>
    <dbReference type="NCBI Taxonomy" id="2512221"/>
    <lineage>
        <taxon>Bacteria</taxon>
        <taxon>Bacillati</taxon>
        <taxon>Actinomycetota</taxon>
        <taxon>Actinomycetes</taxon>
        <taxon>Propionibacteriales</taxon>
        <taxon>Kribbellaceae</taxon>
        <taxon>Kribbella</taxon>
    </lineage>
</organism>
<dbReference type="GO" id="GO:0004016">
    <property type="term" value="F:adenylate cyclase activity"/>
    <property type="evidence" value="ECO:0007669"/>
    <property type="project" value="TreeGrafter"/>
</dbReference>
<keyword evidence="1" id="KW-0547">Nucleotide-binding</keyword>
<evidence type="ECO:0000256" key="2">
    <source>
        <dbReference type="ARBA" id="ARBA00022840"/>
    </source>
</evidence>
<protein>
    <submittedName>
        <fullName evidence="4">Regulatory LuxR family protein</fullName>
    </submittedName>
</protein>
<dbReference type="PRINTS" id="PR00038">
    <property type="entry name" value="HTHLUXR"/>
</dbReference>
<dbReference type="GO" id="GO:0003677">
    <property type="term" value="F:DNA binding"/>
    <property type="evidence" value="ECO:0007669"/>
    <property type="project" value="InterPro"/>
</dbReference>
<dbReference type="OrthoDB" id="3202170at2"/>
<dbReference type="SMART" id="SM00421">
    <property type="entry name" value="HTH_LUXR"/>
    <property type="match status" value="1"/>
</dbReference>
<keyword evidence="5" id="KW-1185">Reference proteome</keyword>
<dbReference type="InterPro" id="IPR036388">
    <property type="entry name" value="WH-like_DNA-bd_sf"/>
</dbReference>
<evidence type="ECO:0000259" key="3">
    <source>
        <dbReference type="PROSITE" id="PS50043"/>
    </source>
</evidence>
<dbReference type="InterPro" id="IPR027417">
    <property type="entry name" value="P-loop_NTPase"/>
</dbReference>
<dbReference type="InterPro" id="IPR016032">
    <property type="entry name" value="Sig_transdc_resp-reg_C-effctor"/>
</dbReference>
<dbReference type="SUPFAM" id="SSF52540">
    <property type="entry name" value="P-loop containing nucleoside triphosphate hydrolases"/>
    <property type="match status" value="1"/>
</dbReference>
<dbReference type="PANTHER" id="PTHR16305">
    <property type="entry name" value="TESTICULAR SOLUBLE ADENYLYL CYCLASE"/>
    <property type="match status" value="1"/>
</dbReference>
<dbReference type="PANTHER" id="PTHR16305:SF35">
    <property type="entry name" value="TRANSCRIPTIONAL ACTIVATOR DOMAIN"/>
    <property type="match status" value="1"/>
</dbReference>
<feature type="domain" description="HTH luxR-type" evidence="3">
    <location>
        <begin position="836"/>
        <end position="897"/>
    </location>
</feature>
<dbReference type="CDD" id="cd06170">
    <property type="entry name" value="LuxR_C_like"/>
    <property type="match status" value="1"/>
</dbReference>
<accession>A0A4V3G839</accession>
<evidence type="ECO:0000313" key="4">
    <source>
        <dbReference type="EMBL" id="TDW21454.1"/>
    </source>
</evidence>
<dbReference type="InterPro" id="IPR041664">
    <property type="entry name" value="AAA_16"/>
</dbReference>
<dbReference type="Gene3D" id="1.10.10.10">
    <property type="entry name" value="Winged helix-like DNA-binding domain superfamily/Winged helix DNA-binding domain"/>
    <property type="match status" value="1"/>
</dbReference>
<name>A0A4V3G839_9ACTN</name>
<dbReference type="Pfam" id="PF13191">
    <property type="entry name" value="AAA_16"/>
    <property type="match status" value="1"/>
</dbReference>
<dbReference type="InterPro" id="IPR000792">
    <property type="entry name" value="Tscrpt_reg_LuxR_C"/>
</dbReference>
<keyword evidence="2" id="KW-0067">ATP-binding</keyword>
<reference evidence="4 5" key="1">
    <citation type="submission" date="2019-03" db="EMBL/GenBank/DDBJ databases">
        <title>Genomic Encyclopedia of Type Strains, Phase III (KMG-III): the genomes of soil and plant-associated and newly described type strains.</title>
        <authorList>
            <person name="Whitman W."/>
        </authorList>
    </citation>
    <scope>NUCLEOTIDE SEQUENCE [LARGE SCALE GENOMIC DNA]</scope>
    <source>
        <strain evidence="4 5">VKM Ac-2570</strain>
    </source>
</reference>
<comment type="caution">
    <text evidence="4">The sequence shown here is derived from an EMBL/GenBank/DDBJ whole genome shotgun (WGS) entry which is preliminary data.</text>
</comment>
<dbReference type="PROSITE" id="PS50043">
    <property type="entry name" value="HTH_LUXR_2"/>
    <property type="match status" value="1"/>
</dbReference>
<dbReference type="RefSeq" id="WP_134114519.1">
    <property type="nucleotide sequence ID" value="NZ_SODF01000001.1"/>
</dbReference>
<evidence type="ECO:0000256" key="1">
    <source>
        <dbReference type="ARBA" id="ARBA00022741"/>
    </source>
</evidence>
<sequence>MELTGRLAECSALGQVVAAVRTGESRVLVLSGEAGVGKSALLDYLVGQADGCRVTRTSGVQSEMELAFAGLHQLCAPVLDLLDRLPAPQREALQTVFGISAGPPPDMFLIGLGVLSLLAEAAEHQPLVCLVDDQQWLDRCSAQILSFVARRLDAESVALVFATREIGQVLTGLPEYPIGGLRDADARALLDAVLTSPIDAQVRDQLVAEAHGNPLALLELPRGLQLAGGFGVPGAVGIEESFVRRVNGMPDETRRLLVLAAAEPSGNDALVRRAAGLLGLRPEAAVAASDAGLAEFATRIRFRHPLVRSAAYCSASPAERREVHQALAAVTDGEADPDRRAWHRAQGAAGPDEEIADELERSAGRAQARSGFAATAAFLLRSAALTIDPVKRAGRALAAAQAELQTGAFDSAADLLTMAEEEQLSELQRARADLVHAQLAFLTNRGNDAPQLMLKAAKRLETVDVALARTTYLDALSAAIFAGRLAKPGGDVIEVARAAAAAPRPAVVRSADLLLDGNALHYRDGYAAGAETLHKALAGVGDGMTVEDELQLLWMATTSALRLWDADRWEQLSRRHVRLVRETGVLSNVALALTSLAYVSVFAGDLSAAATLTDEARAANEVTGGNLAPYGQLALAAFRGDRDETLALVAATEQDGTRRGEGIGLAFADWASAVLANGLGRYQDAAEAAERAFQDPRDELSMMLVPGELVEAAVRIGAIDTAHRACQVLGGMADATGTDWALGVYARSRAMISAGDTAERLYRDALAHLEKTRLKVELARAQLLYGEWLRRERRRTDAREHLRTAHASFEAMGLAGFAERAWRELQAAGGTARKRAVPTQSELTAQEGQIARMARDGLSNPEIATRLFISARTVQYHLRKVFSKLDITSRSQLDQVL</sequence>
<dbReference type="SUPFAM" id="SSF46894">
    <property type="entry name" value="C-terminal effector domain of the bipartite response regulators"/>
    <property type="match status" value="1"/>
</dbReference>
<dbReference type="Pfam" id="PF00196">
    <property type="entry name" value="GerE"/>
    <property type="match status" value="1"/>
</dbReference>
<dbReference type="EMBL" id="SODF01000001">
    <property type="protein sequence ID" value="TDW21454.1"/>
    <property type="molecule type" value="Genomic_DNA"/>
</dbReference>
<gene>
    <name evidence="4" type="ORF">EV650_0279</name>
</gene>
<proteinExistence type="predicted"/>
<dbReference type="GO" id="GO:0006355">
    <property type="term" value="P:regulation of DNA-templated transcription"/>
    <property type="evidence" value="ECO:0007669"/>
    <property type="project" value="InterPro"/>
</dbReference>
<dbReference type="Proteomes" id="UP000295447">
    <property type="component" value="Unassembled WGS sequence"/>
</dbReference>
<evidence type="ECO:0000313" key="5">
    <source>
        <dbReference type="Proteomes" id="UP000295447"/>
    </source>
</evidence>
<dbReference type="GO" id="GO:0005524">
    <property type="term" value="F:ATP binding"/>
    <property type="evidence" value="ECO:0007669"/>
    <property type="project" value="UniProtKB-KW"/>
</dbReference>